<protein>
    <submittedName>
        <fullName evidence="2">Uncharacterized protein</fullName>
    </submittedName>
</protein>
<dbReference type="EMBL" id="BPPX01000053">
    <property type="protein sequence ID" value="GJC90413.1"/>
    <property type="molecule type" value="Genomic_DNA"/>
</dbReference>
<name>A0AA37H2K1_9PEZI</name>
<comment type="caution">
    <text evidence="2">The sequence shown here is derived from an EMBL/GenBank/DDBJ whole genome shotgun (WGS) entry which is preliminary data.</text>
</comment>
<evidence type="ECO:0000256" key="1">
    <source>
        <dbReference type="SAM" id="MobiDB-lite"/>
    </source>
</evidence>
<keyword evidence="3" id="KW-1185">Reference proteome</keyword>
<feature type="region of interest" description="Disordered" evidence="1">
    <location>
        <begin position="84"/>
        <end position="113"/>
    </location>
</feature>
<feature type="compositionally biased region" description="Polar residues" evidence="1">
    <location>
        <begin position="84"/>
        <end position="104"/>
    </location>
</feature>
<reference evidence="2 3" key="1">
    <citation type="submission" date="2021-07" db="EMBL/GenBank/DDBJ databases">
        <title>Genome data of Colletotrichum spaethianum.</title>
        <authorList>
            <person name="Utami Y.D."/>
            <person name="Hiruma K."/>
        </authorList>
    </citation>
    <scope>NUCLEOTIDE SEQUENCE [LARGE SCALE GENOMIC DNA]</scope>
    <source>
        <strain evidence="2 3">MAFF 242679</strain>
    </source>
</reference>
<accession>A0AA37H2K1</accession>
<gene>
    <name evidence="2" type="ORF">ColLi_13251</name>
</gene>
<sequence length="113" mass="12745">MVVHDFAARAMTTTFHNVEITANMHLVFSPFGIITILTHIVRYQLVESSAEIPLKKLYEDLGIQNQCQRYTHIDCPRVANALKPSSDTWASSHTSALQRNQQSRRPGCDSGLF</sequence>
<proteinExistence type="predicted"/>
<evidence type="ECO:0000313" key="2">
    <source>
        <dbReference type="EMBL" id="GJC90413.1"/>
    </source>
</evidence>
<dbReference type="AlphaFoldDB" id="A0AA37H2K1"/>
<organism evidence="2 3">
    <name type="scientific">Colletotrichum liriopes</name>
    <dbReference type="NCBI Taxonomy" id="708192"/>
    <lineage>
        <taxon>Eukaryota</taxon>
        <taxon>Fungi</taxon>
        <taxon>Dikarya</taxon>
        <taxon>Ascomycota</taxon>
        <taxon>Pezizomycotina</taxon>
        <taxon>Sordariomycetes</taxon>
        <taxon>Hypocreomycetidae</taxon>
        <taxon>Glomerellales</taxon>
        <taxon>Glomerellaceae</taxon>
        <taxon>Colletotrichum</taxon>
        <taxon>Colletotrichum spaethianum species complex</taxon>
    </lineage>
</organism>
<evidence type="ECO:0000313" key="3">
    <source>
        <dbReference type="Proteomes" id="UP001055172"/>
    </source>
</evidence>
<dbReference type="Proteomes" id="UP001055172">
    <property type="component" value="Unassembled WGS sequence"/>
</dbReference>